<dbReference type="InterPro" id="IPR007603">
    <property type="entry name" value="Choline_transptr-like"/>
</dbReference>
<comment type="similarity">
    <text evidence="2">Belongs to the CTL (choline transporter-like) family.</text>
</comment>
<reference evidence="11" key="3">
    <citation type="journal article" date="2012" name="PLoS Pathog.">
        <title>Comparative genomics of the apicomplexan parasites Toxoplasma gondii and Neospora caninum: Coccidia differing in host range and transmission strategy.</title>
        <authorList>
            <person name="Reid A.J."/>
            <person name="Vermont S.J."/>
            <person name="Cotton J.A."/>
            <person name="Harris D."/>
            <person name="Hill-Cawthorne G.A."/>
            <person name="Konen-Waisman S."/>
            <person name="Latham S.M."/>
            <person name="Mourier T."/>
            <person name="Norton R."/>
            <person name="Quail M.A."/>
            <person name="Sanders M."/>
            <person name="Shanmugam D."/>
            <person name="Sohal A."/>
            <person name="Wasmuth J.D."/>
            <person name="Brunk B."/>
            <person name="Grigg M.E."/>
            <person name="Howard J.C."/>
            <person name="Parkinson J."/>
            <person name="Roos D.S."/>
            <person name="Trees A.J."/>
            <person name="Berriman M."/>
            <person name="Pain A."/>
            <person name="Wastling J.M."/>
        </authorList>
    </citation>
    <scope>NUCLEOTIDE SEQUENCE [LARGE SCALE GENOMIC DNA]</scope>
    <source>
        <strain evidence="11">Liverpool</strain>
    </source>
</reference>
<feature type="compositionally biased region" description="Low complexity" evidence="7">
    <location>
        <begin position="25"/>
        <end position="36"/>
    </location>
</feature>
<dbReference type="OrthoDB" id="332016at2759"/>
<feature type="transmembrane region" description="Helical" evidence="8">
    <location>
        <begin position="542"/>
        <end position="565"/>
    </location>
</feature>
<feature type="transmembrane region" description="Helical" evidence="8">
    <location>
        <begin position="701"/>
        <end position="730"/>
    </location>
</feature>
<feature type="transmembrane region" description="Helical" evidence="8">
    <location>
        <begin position="960"/>
        <end position="983"/>
    </location>
</feature>
<name>F0VD03_NEOCL</name>
<evidence type="ECO:0000256" key="8">
    <source>
        <dbReference type="SAM" id="Phobius"/>
    </source>
</evidence>
<feature type="transmembrane region" description="Helical" evidence="8">
    <location>
        <begin position="656"/>
        <end position="676"/>
    </location>
</feature>
<dbReference type="RefSeq" id="XP_003881551.1">
    <property type="nucleotide sequence ID" value="XM_003881502.1"/>
</dbReference>
<dbReference type="Pfam" id="PF04515">
    <property type="entry name" value="Choline_transpo"/>
    <property type="match status" value="1"/>
</dbReference>
<evidence type="ECO:0000256" key="7">
    <source>
        <dbReference type="SAM" id="MobiDB-lite"/>
    </source>
</evidence>
<dbReference type="GO" id="GO:0022857">
    <property type="term" value="F:transmembrane transporter activity"/>
    <property type="evidence" value="ECO:0007669"/>
    <property type="project" value="InterPro"/>
</dbReference>
<accession>F0VD03</accession>
<feature type="compositionally biased region" description="Low complexity" evidence="7">
    <location>
        <begin position="62"/>
        <end position="72"/>
    </location>
</feature>
<reference evidence="10" key="4">
    <citation type="journal article" date="2015" name="PLoS ONE">
        <title>Comprehensive Evaluation of Toxoplasma gondii VEG and Neospora caninum LIV Genomes with Tachyzoite Stage Transcriptome and Proteome Defines Novel Transcript Features.</title>
        <authorList>
            <person name="Ramaprasad A."/>
            <person name="Mourier T."/>
            <person name="Naeem R."/>
            <person name="Malas T.B."/>
            <person name="Moussa E."/>
            <person name="Panigrahi A."/>
            <person name="Vermont S.J."/>
            <person name="Otto T.D."/>
            <person name="Wastling J."/>
            <person name="Pain A."/>
        </authorList>
    </citation>
    <scope>NUCLEOTIDE SEQUENCE</scope>
    <source>
        <strain evidence="10">Liverpool</strain>
    </source>
</reference>
<feature type="transmembrane region" description="Helical" evidence="8">
    <location>
        <begin position="751"/>
        <end position="772"/>
    </location>
</feature>
<evidence type="ECO:0000256" key="1">
    <source>
        <dbReference type="ARBA" id="ARBA00004141"/>
    </source>
</evidence>
<keyword evidence="6" id="KW-0325">Glycoprotein</keyword>
<evidence type="ECO:0000313" key="11">
    <source>
        <dbReference type="Proteomes" id="UP000007494"/>
    </source>
</evidence>
<feature type="region of interest" description="Disordered" evidence="7">
    <location>
        <begin position="1"/>
        <end position="90"/>
    </location>
</feature>
<feature type="region of interest" description="Disordered" evidence="7">
    <location>
        <begin position="263"/>
        <end position="295"/>
    </location>
</feature>
<gene>
    <name evidence="10" type="ORF">BN1204_013110</name>
    <name evidence="9" type="ORF">NCLIV_013110</name>
</gene>
<evidence type="ECO:0000256" key="2">
    <source>
        <dbReference type="ARBA" id="ARBA00007168"/>
    </source>
</evidence>
<feature type="region of interest" description="Disordered" evidence="7">
    <location>
        <begin position="324"/>
        <end position="357"/>
    </location>
</feature>
<feature type="compositionally biased region" description="Basic and acidic residues" evidence="7">
    <location>
        <begin position="12"/>
        <end position="21"/>
    </location>
</feature>
<evidence type="ECO:0000256" key="4">
    <source>
        <dbReference type="ARBA" id="ARBA00022989"/>
    </source>
</evidence>
<feature type="transmembrane region" description="Helical" evidence="8">
    <location>
        <begin position="778"/>
        <end position="794"/>
    </location>
</feature>
<keyword evidence="5 8" id="KW-0472">Membrane</keyword>
<evidence type="ECO:0000256" key="6">
    <source>
        <dbReference type="ARBA" id="ARBA00023180"/>
    </source>
</evidence>
<dbReference type="VEuPathDB" id="ToxoDB:NCLIV_013110"/>
<dbReference type="Proteomes" id="UP000007494">
    <property type="component" value="Chromosome V"/>
</dbReference>
<protein>
    <submittedName>
        <fullName evidence="10">Choline transporter-like protein 4</fullName>
    </submittedName>
</protein>
<feature type="transmembrane region" description="Helical" evidence="8">
    <location>
        <begin position="815"/>
        <end position="837"/>
    </location>
</feature>
<feature type="transmembrane region" description="Helical" evidence="8">
    <location>
        <begin position="916"/>
        <end position="940"/>
    </location>
</feature>
<dbReference type="InParanoid" id="F0VD03"/>
<keyword evidence="11" id="KW-1185">Reference proteome</keyword>
<keyword evidence="4 8" id="KW-1133">Transmembrane helix</keyword>
<dbReference type="GO" id="GO:0016020">
    <property type="term" value="C:membrane"/>
    <property type="evidence" value="ECO:0007669"/>
    <property type="project" value="UniProtKB-SubCell"/>
</dbReference>
<feature type="transmembrane region" description="Helical" evidence="8">
    <location>
        <begin position="571"/>
        <end position="592"/>
    </location>
</feature>
<keyword evidence="3 8" id="KW-0812">Transmembrane</keyword>
<dbReference type="EMBL" id="LN714479">
    <property type="protein sequence ID" value="CEL65467.1"/>
    <property type="molecule type" value="Genomic_DNA"/>
</dbReference>
<evidence type="ECO:0000313" key="9">
    <source>
        <dbReference type="EMBL" id="CBZ51518.1"/>
    </source>
</evidence>
<dbReference type="AlphaFoldDB" id="F0VD03"/>
<comment type="subcellular location">
    <subcellularLocation>
        <location evidence="1">Membrane</location>
        <topology evidence="1">Multi-pass membrane protein</topology>
    </subcellularLocation>
</comment>
<dbReference type="PANTHER" id="PTHR12385:SF14">
    <property type="entry name" value="CHOLINE TRANSPORTER-LIKE 2"/>
    <property type="match status" value="1"/>
</dbReference>
<sequence length="1028" mass="109709">MPFYSYAVDSSLGRDRSRDEGPGAQGSTGAASSPSAGRDRRLSASRTSGQYSADCVDGEFGSSPSLSSFSPSIRWGSSAPTADRHSHPRATLATAAARSSLSSASLSSLSQRLTVVNQQGTGNPFAPACAPLDFPGDTETWNDLTGRGPSPNLPRDVEVLGASSVHSLAASTCYDGASSALFYPNVRLASAPQNPFALHAGTAGDRGSWGRREQPAALIGRAQVGDFHGPSPDLAGESSLAGLSRANGRGAIGDRDAYFAEDETPDLHSPADTESHGSYQPPRLSQLPAPTSAPLRTAASVALSSEREWTPSVSSRLARRPLLPARDAAAASPRAVSASSLGRRTSSSPSTPARSYPSEDLSEWYVSWEHPFLKRSPLDVSRGPLPQRRCTDLFFLVLLLLAWFAVAAALALRLAPGASPVARLSAGIDWKGRTCGHDPGVEDFPLVYWPAKQQPETPINDELSACSIIPVCTKACPDAFSARREKGACSSDAESAGLCSWYSSGPAALLLRRYCLFVGADGKAKDHGLLSSWIRWVADIDIAWPLVVVAPTAALLLGYLFLWLLQKAAHAVVAGLVLLLEILLLGAAYEFYCAYAASRSLSSYTHPFDRSYPVESAFVSQSTHAANPVSSSLSSSVTKSVLVAFPLTVGSGAGNLALVCLCCVAALLIAFFSVFFRRELQVSTSVLTASAMLLQQAPRKFLLLLPLAAAAALASHGALVVAAVSHLLALGPIPMLPISACIPTLSPWVRLPLLSGSSIALLLSLLFVALWTGGFLNAVSRMVVAYYASAWYFMPRHMHDRRESLKAKAVEAAKVVFSYHLGSAALGGLILSSVQMLKLLFGWARYRAVRRNQSAFKRVVYRLSNCVACLYTPFKFVTPTAFIFVALLGQPLLQASWTAIATLTRNPVATAFVWQIGWLLQLVGQLSISICVAWCTYTLLPMFPSTYSQLSSLGAPVVLSFILSLYVASVCVHVFGLAADTLLQAFLADREMSLQDGKFTAEHAPASLRTLDRYMLRNRASQGRMRRV</sequence>
<organism evidence="9 11">
    <name type="scientific">Neospora caninum (strain Liverpool)</name>
    <dbReference type="NCBI Taxonomy" id="572307"/>
    <lineage>
        <taxon>Eukaryota</taxon>
        <taxon>Sar</taxon>
        <taxon>Alveolata</taxon>
        <taxon>Apicomplexa</taxon>
        <taxon>Conoidasida</taxon>
        <taxon>Coccidia</taxon>
        <taxon>Eucoccidiorida</taxon>
        <taxon>Eimeriorina</taxon>
        <taxon>Sarcocystidae</taxon>
        <taxon>Neospora</taxon>
    </lineage>
</organism>
<dbReference type="GeneID" id="13443827"/>
<reference evidence="9" key="1">
    <citation type="submission" date="2011-02" db="EMBL/GenBank/DDBJ databases">
        <authorList>
            <person name="Aslett M."/>
        </authorList>
    </citation>
    <scope>NUCLEOTIDE SEQUENCE</scope>
    <source>
        <strain evidence="9">Liverpool</strain>
    </source>
</reference>
<feature type="transmembrane region" description="Helical" evidence="8">
    <location>
        <begin position="881"/>
        <end position="904"/>
    </location>
</feature>
<dbReference type="EMBL" id="FR823386">
    <property type="protein sequence ID" value="CBZ51518.1"/>
    <property type="molecule type" value="Genomic_DNA"/>
</dbReference>
<feature type="transmembrane region" description="Helical" evidence="8">
    <location>
        <begin position="393"/>
        <end position="415"/>
    </location>
</feature>
<feature type="compositionally biased region" description="Basic and acidic residues" evidence="7">
    <location>
        <begin position="265"/>
        <end position="275"/>
    </location>
</feature>
<evidence type="ECO:0000313" key="10">
    <source>
        <dbReference type="EMBL" id="CEL65467.1"/>
    </source>
</evidence>
<dbReference type="eggNOG" id="KOG1362">
    <property type="taxonomic scope" value="Eukaryota"/>
</dbReference>
<dbReference type="PANTHER" id="PTHR12385">
    <property type="entry name" value="CHOLINE TRANSPORTER-LIKE (SLC FAMILY 44)"/>
    <property type="match status" value="1"/>
</dbReference>
<reference evidence="9" key="2">
    <citation type="submission" date="2011-03" db="EMBL/GenBank/DDBJ databases">
        <title>Comparative genomics and transcriptomics of Neospora caninum and Toxoplasma gondii.</title>
        <authorList>
            <person name="Reid A.J."/>
            <person name="Sohal A."/>
            <person name="Harris D."/>
            <person name="Quail M."/>
            <person name="Sanders M."/>
            <person name="Berriman M."/>
            <person name="Wastling J.M."/>
            <person name="Pain A."/>
        </authorList>
    </citation>
    <scope>NUCLEOTIDE SEQUENCE</scope>
    <source>
        <strain evidence="9">Liverpool</strain>
    </source>
</reference>
<evidence type="ECO:0000256" key="3">
    <source>
        <dbReference type="ARBA" id="ARBA00022692"/>
    </source>
</evidence>
<dbReference type="OMA" id="ISICVAW"/>
<evidence type="ECO:0000256" key="5">
    <source>
        <dbReference type="ARBA" id="ARBA00023136"/>
    </source>
</evidence>
<proteinExistence type="inferred from homology"/>